<gene>
    <name evidence="1" type="ORF">SAMN04488128_108132</name>
</gene>
<name>A0A1T4U3W6_9BACT</name>
<proteinExistence type="predicted"/>
<accession>A0A1T4U3W6</accession>
<evidence type="ECO:0000313" key="1">
    <source>
        <dbReference type="EMBL" id="SKA47218.1"/>
    </source>
</evidence>
<dbReference type="STRING" id="634771.SAMN04488128_108132"/>
<keyword evidence="2" id="KW-1185">Reference proteome</keyword>
<sequence>MSAEKRSYTSSLPAVYRHGKSVARTGTMLLFTNDNNDTEVYGKLFAAFAGKRQSISRESDGSGPGRLPYRLWKVRNNAGGHFGVTKNGMGGRNRCEIYKRDNHGRSATAAGTKRGTEIFMLMLMRGVVRLVAAACHTGQRQLIAARYRAKRQQDNAQYDCKKSHWNKNNTFCIQIKNYYNNHVAILKGYFRSCIQSRRCSGYGADTRRLFGRSGIPGIAGQVADQQGTNCISTHRLINEKGCLSIPLVIWTINDH</sequence>
<dbReference type="AlphaFoldDB" id="A0A1T4U3W6"/>
<protein>
    <submittedName>
        <fullName evidence="1">Uncharacterized protein</fullName>
    </submittedName>
</protein>
<reference evidence="2" key="1">
    <citation type="submission" date="2017-02" db="EMBL/GenBank/DDBJ databases">
        <authorList>
            <person name="Varghese N."/>
            <person name="Submissions S."/>
        </authorList>
    </citation>
    <scope>NUCLEOTIDE SEQUENCE [LARGE SCALE GENOMIC DNA]</scope>
    <source>
        <strain evidence="2">DSM 22224</strain>
    </source>
</reference>
<evidence type="ECO:0000313" key="2">
    <source>
        <dbReference type="Proteomes" id="UP000190367"/>
    </source>
</evidence>
<dbReference type="Proteomes" id="UP000190367">
    <property type="component" value="Unassembled WGS sequence"/>
</dbReference>
<dbReference type="EMBL" id="FUWZ01000008">
    <property type="protein sequence ID" value="SKA47218.1"/>
    <property type="molecule type" value="Genomic_DNA"/>
</dbReference>
<organism evidence="1 2">
    <name type="scientific">Chitinophaga eiseniae</name>
    <dbReference type="NCBI Taxonomy" id="634771"/>
    <lineage>
        <taxon>Bacteria</taxon>
        <taxon>Pseudomonadati</taxon>
        <taxon>Bacteroidota</taxon>
        <taxon>Chitinophagia</taxon>
        <taxon>Chitinophagales</taxon>
        <taxon>Chitinophagaceae</taxon>
        <taxon>Chitinophaga</taxon>
    </lineage>
</organism>